<evidence type="ECO:0000313" key="1">
    <source>
        <dbReference type="EMBL" id="AYC28693.1"/>
    </source>
</evidence>
<evidence type="ECO:0000313" key="2">
    <source>
        <dbReference type="Proteomes" id="UP000265725"/>
    </source>
</evidence>
<proteinExistence type="predicted"/>
<gene>
    <name evidence="1" type="ORF">D3873_01960</name>
</gene>
<sequence length="62" mass="7365">MEQEYYLWEAHFEDGFNKTVERIDTKDTSLASVVEVMDERLAEGYEVKELIFKGLTELYVQK</sequence>
<dbReference type="EMBL" id="CP032418">
    <property type="protein sequence ID" value="AYC28693.1"/>
    <property type="molecule type" value="Genomic_DNA"/>
</dbReference>
<name>A0A385YT89_9BACL</name>
<dbReference type="AlphaFoldDB" id="A0A385YT89"/>
<dbReference type="RefSeq" id="WP_119882438.1">
    <property type="nucleotide sequence ID" value="NZ_CP032418.1"/>
</dbReference>
<keyword evidence="2" id="KW-1185">Reference proteome</keyword>
<reference evidence="2" key="1">
    <citation type="submission" date="2018-09" db="EMBL/GenBank/DDBJ databases">
        <authorList>
            <person name="Zhu H."/>
        </authorList>
    </citation>
    <scope>NUCLEOTIDE SEQUENCE [LARGE SCALE GENOMIC DNA]</scope>
    <source>
        <strain evidence="2">K2R23-3</strain>
    </source>
</reference>
<accession>A0A385YT89</accession>
<dbReference type="Proteomes" id="UP000265725">
    <property type="component" value="Chromosome"/>
</dbReference>
<organism evidence="1 2">
    <name type="scientific">Paenisporosarcina cavernae</name>
    <dbReference type="NCBI Taxonomy" id="2320858"/>
    <lineage>
        <taxon>Bacteria</taxon>
        <taxon>Bacillati</taxon>
        <taxon>Bacillota</taxon>
        <taxon>Bacilli</taxon>
        <taxon>Bacillales</taxon>
        <taxon>Caryophanaceae</taxon>
        <taxon>Paenisporosarcina</taxon>
    </lineage>
</organism>
<protein>
    <submittedName>
        <fullName evidence="1">Uncharacterized protein</fullName>
    </submittedName>
</protein>
<dbReference type="KEGG" id="paek:D3873_01960"/>